<dbReference type="Pfam" id="PF20981">
    <property type="entry name" value="AAR2_1st"/>
    <property type="match status" value="1"/>
</dbReference>
<keyword evidence="12" id="KW-1185">Reference proteome</keyword>
<evidence type="ECO:0000256" key="5">
    <source>
        <dbReference type="ARBA" id="ARBA00022728"/>
    </source>
</evidence>
<comment type="similarity">
    <text evidence="2">Belongs to the AAR2 family.</text>
</comment>
<evidence type="ECO:0000256" key="8">
    <source>
        <dbReference type="ARBA" id="ARBA00047009"/>
    </source>
</evidence>
<dbReference type="Gene3D" id="1.25.40.550">
    <property type="entry name" value="Aar2, C-terminal domain-like"/>
    <property type="match status" value="1"/>
</dbReference>
<feature type="domain" description="AAR2 C-terminal" evidence="9">
    <location>
        <begin position="203"/>
        <end position="358"/>
    </location>
</feature>
<dbReference type="PANTHER" id="PTHR12689">
    <property type="entry name" value="A1 CISTRON SPLICING FACTOR AAR2-RELATED"/>
    <property type="match status" value="1"/>
</dbReference>
<evidence type="ECO:0000313" key="12">
    <source>
        <dbReference type="Proteomes" id="UP000735302"/>
    </source>
</evidence>
<dbReference type="Gene3D" id="2.60.34.20">
    <property type="match status" value="1"/>
</dbReference>
<gene>
    <name evidence="11" type="ORF">PoB_004126400</name>
</gene>
<dbReference type="GO" id="GO:0005681">
    <property type="term" value="C:spliceosomal complex"/>
    <property type="evidence" value="ECO:0007669"/>
    <property type="project" value="UniProtKB-KW"/>
</dbReference>
<evidence type="ECO:0000259" key="9">
    <source>
        <dbReference type="Pfam" id="PF05282"/>
    </source>
</evidence>
<dbReference type="InterPro" id="IPR038514">
    <property type="entry name" value="AAR2_C_sf"/>
</dbReference>
<keyword evidence="4" id="KW-0507">mRNA processing</keyword>
<evidence type="ECO:0000256" key="2">
    <source>
        <dbReference type="ARBA" id="ARBA00006281"/>
    </source>
</evidence>
<evidence type="ECO:0000313" key="11">
    <source>
        <dbReference type="EMBL" id="GFO14759.1"/>
    </source>
</evidence>
<comment type="caution">
    <text evidence="11">The sequence shown here is derived from an EMBL/GenBank/DDBJ whole genome shotgun (WGS) entry which is preliminary data.</text>
</comment>
<dbReference type="InterPro" id="IPR033647">
    <property type="entry name" value="Aar2_N"/>
</dbReference>
<evidence type="ECO:0000256" key="3">
    <source>
        <dbReference type="ARBA" id="ARBA00016372"/>
    </source>
</evidence>
<reference evidence="11 12" key="1">
    <citation type="journal article" date="2021" name="Elife">
        <title>Chloroplast acquisition without the gene transfer in kleptoplastic sea slugs, Plakobranchus ocellatus.</title>
        <authorList>
            <person name="Maeda T."/>
            <person name="Takahashi S."/>
            <person name="Yoshida T."/>
            <person name="Shimamura S."/>
            <person name="Takaki Y."/>
            <person name="Nagai Y."/>
            <person name="Toyoda A."/>
            <person name="Suzuki Y."/>
            <person name="Arimoto A."/>
            <person name="Ishii H."/>
            <person name="Satoh N."/>
            <person name="Nishiyama T."/>
            <person name="Hasebe M."/>
            <person name="Maruyama T."/>
            <person name="Minagawa J."/>
            <person name="Obokata J."/>
            <person name="Shigenobu S."/>
        </authorList>
    </citation>
    <scope>NUCLEOTIDE SEQUENCE [LARGE SCALE GENOMIC DNA]</scope>
</reference>
<dbReference type="AlphaFoldDB" id="A0AAV4B8U1"/>
<dbReference type="PANTHER" id="PTHR12689:SF4">
    <property type="entry name" value="PROTEIN AAR2 HOMOLOG"/>
    <property type="match status" value="1"/>
</dbReference>
<proteinExistence type="inferred from homology"/>
<dbReference type="GO" id="GO:0000244">
    <property type="term" value="P:spliceosomal tri-snRNP complex assembly"/>
    <property type="evidence" value="ECO:0007669"/>
    <property type="project" value="TreeGrafter"/>
</dbReference>
<dbReference type="InterPro" id="IPR033648">
    <property type="entry name" value="AAR2_C"/>
</dbReference>
<dbReference type="CDD" id="cd13778">
    <property type="entry name" value="Aar2_C"/>
    <property type="match status" value="1"/>
</dbReference>
<dbReference type="Pfam" id="PF05282">
    <property type="entry name" value="AAR2"/>
    <property type="match status" value="1"/>
</dbReference>
<dbReference type="FunFam" id="2.60.34.20:FF:000001">
    <property type="entry name" value="protein AAR2 homolog"/>
    <property type="match status" value="1"/>
</dbReference>
<dbReference type="InterPro" id="IPR007946">
    <property type="entry name" value="AAR2"/>
</dbReference>
<keyword evidence="5" id="KW-0747">Spliceosome</keyword>
<dbReference type="EMBL" id="BLXT01004580">
    <property type="protein sequence ID" value="GFO14759.1"/>
    <property type="molecule type" value="Genomic_DNA"/>
</dbReference>
<feature type="domain" description="AAR2 N-terminal" evidence="10">
    <location>
        <begin position="12"/>
        <end position="143"/>
    </location>
</feature>
<sequence>MDQSNVQKLFEQGAIFVLHDFPERSEFGIDYMSWDTGPNFKGVKMIPAGVHFIYYSSVNSQGQKGPRSGFFYNFAPQEIVVKYWDARAEDIKSCQLPEKELSRYTSNKQDLDKFLGPYPYDKYKQWISLTKHISADLVVMLQPDCGSIYSVPQFESISSTTQSRQAAAEEAAATVGGISQDTFSQASKTLPELTSVEGTKIKYSEVPNKRYPAGATPSEITKYNMDSSYVLDLLLSRFDKDFEKLLGEIQFAFVCFLVGQNYDSFEQWKKLVHLVCTGSEAVAKHPEAYLSFISVLHFQIREIPSDFFVDIVTSNNFLTATLYELFQNIANESVDTKLQKKSKDFRKHLTDKFKWDFSSEPDEYAPVVVEG</sequence>
<evidence type="ECO:0000256" key="1">
    <source>
        <dbReference type="ARBA" id="ARBA00003708"/>
    </source>
</evidence>
<dbReference type="CDD" id="cd13777">
    <property type="entry name" value="Aar2_N"/>
    <property type="match status" value="1"/>
</dbReference>
<dbReference type="FunFam" id="1.25.40.550:FF:000001">
    <property type="entry name" value="AAR2 splicing factor homolog"/>
    <property type="match status" value="1"/>
</dbReference>
<accession>A0AAV4B8U1</accession>
<dbReference type="Proteomes" id="UP000735302">
    <property type="component" value="Unassembled WGS sequence"/>
</dbReference>
<protein>
    <recommendedName>
        <fullName evidence="3">Protein AAR2 homolog</fullName>
    </recommendedName>
    <alternativeName>
        <fullName evidence="7">AAR2 splicing factor homolog</fullName>
    </alternativeName>
</protein>
<evidence type="ECO:0000259" key="10">
    <source>
        <dbReference type="Pfam" id="PF20981"/>
    </source>
</evidence>
<keyword evidence="6" id="KW-0508">mRNA splicing</keyword>
<comment type="function">
    <text evidence="1">Component of the U5 snRNP complex that is required for spliceosome assembly and for pre-mRNA splicing.</text>
</comment>
<evidence type="ECO:0000256" key="7">
    <source>
        <dbReference type="ARBA" id="ARBA00030625"/>
    </source>
</evidence>
<evidence type="ECO:0000256" key="4">
    <source>
        <dbReference type="ARBA" id="ARBA00022664"/>
    </source>
</evidence>
<organism evidence="11 12">
    <name type="scientific">Plakobranchus ocellatus</name>
    <dbReference type="NCBI Taxonomy" id="259542"/>
    <lineage>
        <taxon>Eukaryota</taxon>
        <taxon>Metazoa</taxon>
        <taxon>Spiralia</taxon>
        <taxon>Lophotrochozoa</taxon>
        <taxon>Mollusca</taxon>
        <taxon>Gastropoda</taxon>
        <taxon>Heterobranchia</taxon>
        <taxon>Euthyneura</taxon>
        <taxon>Panpulmonata</taxon>
        <taxon>Sacoglossa</taxon>
        <taxon>Placobranchoidea</taxon>
        <taxon>Plakobranchidae</taxon>
        <taxon>Plakobranchus</taxon>
    </lineage>
</organism>
<name>A0AAV4B8U1_9GAST</name>
<evidence type="ECO:0000256" key="6">
    <source>
        <dbReference type="ARBA" id="ARBA00023187"/>
    </source>
</evidence>
<dbReference type="InterPro" id="IPR038516">
    <property type="entry name" value="AAR2_N_sf"/>
</dbReference>
<comment type="subunit">
    <text evidence="8">Interacts with PRPF8 (via RNase H homology domain). Component of a U5 snRNP complex that contains PRPF8.</text>
</comment>